<dbReference type="Proteomes" id="UP000185696">
    <property type="component" value="Unassembled WGS sequence"/>
</dbReference>
<evidence type="ECO:0000313" key="2">
    <source>
        <dbReference type="EMBL" id="OLF05988.1"/>
    </source>
</evidence>
<dbReference type="OrthoDB" id="3699675at2"/>
<feature type="transmembrane region" description="Helical" evidence="1">
    <location>
        <begin position="56"/>
        <end position="77"/>
    </location>
</feature>
<feature type="transmembrane region" description="Helical" evidence="1">
    <location>
        <begin position="196"/>
        <end position="219"/>
    </location>
</feature>
<accession>A0A7Z0WGW7</accession>
<reference evidence="2 3" key="1">
    <citation type="submission" date="2016-12" db="EMBL/GenBank/DDBJ databases">
        <title>The draft genome sequence of Actinophytocola xinjiangensis.</title>
        <authorList>
            <person name="Wang W."/>
            <person name="Yuan L."/>
        </authorList>
    </citation>
    <scope>NUCLEOTIDE SEQUENCE [LARGE SCALE GENOMIC DNA]</scope>
    <source>
        <strain evidence="2 3">CGMCC 4.4663</strain>
    </source>
</reference>
<feature type="transmembrane region" description="Helical" evidence="1">
    <location>
        <begin position="162"/>
        <end position="184"/>
    </location>
</feature>
<comment type="caution">
    <text evidence="2">The sequence shown here is derived from an EMBL/GenBank/DDBJ whole genome shotgun (WGS) entry which is preliminary data.</text>
</comment>
<name>A0A7Z0WGW7_9PSEU</name>
<dbReference type="EMBL" id="MSIF01000024">
    <property type="protein sequence ID" value="OLF05988.1"/>
    <property type="molecule type" value="Genomic_DNA"/>
</dbReference>
<keyword evidence="1" id="KW-0472">Membrane</keyword>
<dbReference type="RefSeq" id="WP_075137078.1">
    <property type="nucleotide sequence ID" value="NZ_MSIF01000024.1"/>
</dbReference>
<protein>
    <submittedName>
        <fullName evidence="2">Uncharacterized protein</fullName>
    </submittedName>
</protein>
<organism evidence="2 3">
    <name type="scientific">Actinophytocola xinjiangensis</name>
    <dbReference type="NCBI Taxonomy" id="485602"/>
    <lineage>
        <taxon>Bacteria</taxon>
        <taxon>Bacillati</taxon>
        <taxon>Actinomycetota</taxon>
        <taxon>Actinomycetes</taxon>
        <taxon>Pseudonocardiales</taxon>
        <taxon>Pseudonocardiaceae</taxon>
    </lineage>
</organism>
<keyword evidence="1" id="KW-1133">Transmembrane helix</keyword>
<proteinExistence type="predicted"/>
<feature type="transmembrane region" description="Helical" evidence="1">
    <location>
        <begin position="123"/>
        <end position="150"/>
    </location>
</feature>
<keyword evidence="1" id="KW-0812">Transmembrane</keyword>
<sequence length="220" mass="22666">MTALAGIAGLGFAVMLVAVNPVLLRAGLPLPGSTRPLAEISDSLACAASRIRAPSVIVPLAWLCTTVFAGGLVATLWGDDPGTNTLALIGFAAFLMQSAVFAVVEALRFGLVSAATRAPGSVAGLWTMANVLGGFNRVFLTLALVGFGAAGERTGLIPGWHAWLGHLCAALLLALAMLTPYSLGGDRHPTARRIDSLGWLAGGLAWITWIVAFSVQLLAH</sequence>
<feature type="transmembrane region" description="Helical" evidence="1">
    <location>
        <begin position="6"/>
        <end position="28"/>
    </location>
</feature>
<keyword evidence="3" id="KW-1185">Reference proteome</keyword>
<dbReference type="AlphaFoldDB" id="A0A7Z0WGW7"/>
<evidence type="ECO:0000313" key="3">
    <source>
        <dbReference type="Proteomes" id="UP000185696"/>
    </source>
</evidence>
<feature type="transmembrane region" description="Helical" evidence="1">
    <location>
        <begin position="89"/>
        <end position="111"/>
    </location>
</feature>
<evidence type="ECO:0000256" key="1">
    <source>
        <dbReference type="SAM" id="Phobius"/>
    </source>
</evidence>
<gene>
    <name evidence="2" type="ORF">BLA60_33580</name>
</gene>